<protein>
    <submittedName>
        <fullName evidence="2">Uncharacterized protein</fullName>
    </submittedName>
</protein>
<proteinExistence type="predicted"/>
<feature type="compositionally biased region" description="Polar residues" evidence="1">
    <location>
        <begin position="1"/>
        <end position="11"/>
    </location>
</feature>
<organism evidence="2 3">
    <name type="scientific">Eumeta variegata</name>
    <name type="common">Bagworm moth</name>
    <name type="synonym">Eumeta japonica</name>
    <dbReference type="NCBI Taxonomy" id="151549"/>
    <lineage>
        <taxon>Eukaryota</taxon>
        <taxon>Metazoa</taxon>
        <taxon>Ecdysozoa</taxon>
        <taxon>Arthropoda</taxon>
        <taxon>Hexapoda</taxon>
        <taxon>Insecta</taxon>
        <taxon>Pterygota</taxon>
        <taxon>Neoptera</taxon>
        <taxon>Endopterygota</taxon>
        <taxon>Lepidoptera</taxon>
        <taxon>Glossata</taxon>
        <taxon>Ditrysia</taxon>
        <taxon>Tineoidea</taxon>
        <taxon>Psychidae</taxon>
        <taxon>Oiketicinae</taxon>
        <taxon>Eumeta</taxon>
    </lineage>
</organism>
<reference evidence="2 3" key="1">
    <citation type="journal article" date="2019" name="Commun. Biol.">
        <title>The bagworm genome reveals a unique fibroin gene that provides high tensile strength.</title>
        <authorList>
            <person name="Kono N."/>
            <person name="Nakamura H."/>
            <person name="Ohtoshi R."/>
            <person name="Tomita M."/>
            <person name="Numata K."/>
            <person name="Arakawa K."/>
        </authorList>
    </citation>
    <scope>NUCLEOTIDE SEQUENCE [LARGE SCALE GENOMIC DNA]</scope>
</reference>
<dbReference type="Proteomes" id="UP000299102">
    <property type="component" value="Unassembled WGS sequence"/>
</dbReference>
<dbReference type="EMBL" id="BGZK01000567">
    <property type="protein sequence ID" value="GBP50550.1"/>
    <property type="molecule type" value="Genomic_DNA"/>
</dbReference>
<comment type="caution">
    <text evidence="2">The sequence shown here is derived from an EMBL/GenBank/DDBJ whole genome shotgun (WGS) entry which is preliminary data.</text>
</comment>
<name>A0A4C1WI54_EUMVA</name>
<evidence type="ECO:0000313" key="3">
    <source>
        <dbReference type="Proteomes" id="UP000299102"/>
    </source>
</evidence>
<evidence type="ECO:0000313" key="2">
    <source>
        <dbReference type="EMBL" id="GBP50550.1"/>
    </source>
</evidence>
<dbReference type="AlphaFoldDB" id="A0A4C1WI54"/>
<keyword evidence="3" id="KW-1185">Reference proteome</keyword>
<gene>
    <name evidence="2" type="ORF">EVAR_25247_1</name>
</gene>
<evidence type="ECO:0000256" key="1">
    <source>
        <dbReference type="SAM" id="MobiDB-lite"/>
    </source>
</evidence>
<feature type="region of interest" description="Disordered" evidence="1">
    <location>
        <begin position="1"/>
        <end position="23"/>
    </location>
</feature>
<accession>A0A4C1WI54</accession>
<sequence length="114" mass="12195">MNQKVAPCTTNRARRRPPSVRRPYVQQHQSRPHALAVHCHHSFLFIIIVHDGCSRTPRVESGCIALLALVGVVSPVDAAPPKAPGRHRISLPRCSGGRPVVSSIVGAASNGGRS</sequence>